<name>A0A0A8TVM4_ACIBZ</name>
<evidence type="ECO:0000313" key="2">
    <source>
        <dbReference type="Proteomes" id="UP000644140"/>
    </source>
</evidence>
<protein>
    <submittedName>
        <fullName evidence="1">Uncharacterized protein</fullName>
    </submittedName>
</protein>
<evidence type="ECO:0000313" key="1">
    <source>
        <dbReference type="EMBL" id="UUN96512.1"/>
    </source>
</evidence>
<dbReference type="InterPro" id="IPR016084">
    <property type="entry name" value="Haem_Oase-like_multi-hlx"/>
</dbReference>
<dbReference type="EMBL" id="CP092085">
    <property type="protein sequence ID" value="UUN96512.1"/>
    <property type="molecule type" value="Genomic_DNA"/>
</dbReference>
<dbReference type="RefSeq" id="WP_005029939.1">
    <property type="nucleotide sequence ID" value="NZ_BBLJ01000009.1"/>
</dbReference>
<dbReference type="SUPFAM" id="SSF48613">
    <property type="entry name" value="Heme oxygenase-like"/>
    <property type="match status" value="1"/>
</dbReference>
<gene>
    <name evidence="1" type="ORF">I9054_014140</name>
</gene>
<dbReference type="Gene3D" id="1.20.910.10">
    <property type="entry name" value="Heme oxygenase-like"/>
    <property type="match status" value="1"/>
</dbReference>
<dbReference type="Proteomes" id="UP000644140">
    <property type="component" value="Chromosome"/>
</dbReference>
<accession>A0A0A8TVM4</accession>
<dbReference type="eggNOG" id="ENOG502ZBFC">
    <property type="taxonomic scope" value="Bacteria"/>
</dbReference>
<organism evidence="1 2">
    <name type="scientific">Acinetobacter bereziniae</name>
    <name type="common">Acinetobacter genomosp. 10</name>
    <dbReference type="NCBI Taxonomy" id="106648"/>
    <lineage>
        <taxon>Bacteria</taxon>
        <taxon>Pseudomonadati</taxon>
        <taxon>Pseudomonadota</taxon>
        <taxon>Gammaproteobacteria</taxon>
        <taxon>Moraxellales</taxon>
        <taxon>Moraxellaceae</taxon>
        <taxon>Acinetobacter</taxon>
    </lineage>
</organism>
<sequence>MNIFSFTQSEHTRLELLQFIQNSLKPEIWQQNTQAVNHLKRLTQQHPLFKHPILEQLHQCQFSLDQLKFIHINYFTAIVKNFTDALSMVIYQAYKLEQNSNILEENRIASKIYARYLLSLNLIDELGFNTHQLEQSSAAKSHLVYFLKLMQQLDLEPLDQSKTQIEAYALAEYIQKHLSSYADLLLILACTELQVIKFSEALRNNMAIYNSIYIEGYYACHGLADQEASTLANDDNHQDDIWTLLAQCYSSENQQHLQQIQSEYLALWNNFWSKMKICTATI</sequence>
<proteinExistence type="predicted"/>
<dbReference type="AlphaFoldDB" id="A0A0A8TVM4"/>
<dbReference type="GeneID" id="69461991"/>
<dbReference type="KEGG" id="aber:BSR55_07550"/>
<reference evidence="1" key="1">
    <citation type="submission" date="2022-02" db="EMBL/GenBank/DDBJ databases">
        <title>Characterization of Tn125 harboring carbapenem-resistant Acinetobacter bereziniae clinical isolates.</title>
        <authorList>
            <person name="Wong N.-K."/>
            <person name="Pan Q."/>
        </authorList>
    </citation>
    <scope>NUCLEOTIDE SEQUENCE</scope>
    <source>
        <strain evidence="1">GD03393</strain>
    </source>
</reference>